<evidence type="ECO:0000256" key="7">
    <source>
        <dbReference type="RuleBase" id="RU363032"/>
    </source>
</evidence>
<dbReference type="PROSITE" id="PS50928">
    <property type="entry name" value="ABC_TM1"/>
    <property type="match status" value="1"/>
</dbReference>
<feature type="transmembrane region" description="Helical" evidence="7">
    <location>
        <begin position="225"/>
        <end position="247"/>
    </location>
</feature>
<evidence type="ECO:0000256" key="3">
    <source>
        <dbReference type="ARBA" id="ARBA00022475"/>
    </source>
</evidence>
<evidence type="ECO:0000313" key="9">
    <source>
        <dbReference type="EMBL" id="RLL62826.1"/>
    </source>
</evidence>
<accession>A0A421BK95</accession>
<dbReference type="GO" id="GO:0005886">
    <property type="term" value="C:plasma membrane"/>
    <property type="evidence" value="ECO:0007669"/>
    <property type="project" value="UniProtKB-SubCell"/>
</dbReference>
<comment type="subcellular location">
    <subcellularLocation>
        <location evidence="1 7">Cell membrane</location>
        <topology evidence="1 7">Multi-pass membrane protein</topology>
    </subcellularLocation>
</comment>
<feature type="transmembrane region" description="Helical" evidence="7">
    <location>
        <begin position="6"/>
        <end position="28"/>
    </location>
</feature>
<reference evidence="9 10" key="1">
    <citation type="submission" date="2018-10" db="EMBL/GenBank/DDBJ databases">
        <title>Rhodobacter sp . BO-81.</title>
        <authorList>
            <person name="Im W.T."/>
        </authorList>
    </citation>
    <scope>NUCLEOTIDE SEQUENCE [LARGE SCALE GENOMIC DNA]</scope>
    <source>
        <strain evidence="9 10">BO-81</strain>
    </source>
</reference>
<comment type="similarity">
    <text evidence="7">Belongs to the binding-protein-dependent transport system permease family.</text>
</comment>
<feature type="transmembrane region" description="Helical" evidence="7">
    <location>
        <begin position="130"/>
        <end position="152"/>
    </location>
</feature>
<keyword evidence="6 7" id="KW-0472">Membrane</keyword>
<dbReference type="SUPFAM" id="SSF161098">
    <property type="entry name" value="MetI-like"/>
    <property type="match status" value="1"/>
</dbReference>
<dbReference type="GO" id="GO:0055085">
    <property type="term" value="P:transmembrane transport"/>
    <property type="evidence" value="ECO:0007669"/>
    <property type="project" value="InterPro"/>
</dbReference>
<keyword evidence="3" id="KW-1003">Cell membrane</keyword>
<protein>
    <submittedName>
        <fullName evidence="9">ABC transporter permease</fullName>
    </submittedName>
</protein>
<dbReference type="InterPro" id="IPR035906">
    <property type="entry name" value="MetI-like_sf"/>
</dbReference>
<name>A0A421BK95_9RHOB</name>
<comment type="caution">
    <text evidence="9">The sequence shown here is derived from an EMBL/GenBank/DDBJ whole genome shotgun (WGS) entry which is preliminary data.</text>
</comment>
<evidence type="ECO:0000313" key="10">
    <source>
        <dbReference type="Proteomes" id="UP000279673"/>
    </source>
</evidence>
<feature type="transmembrane region" description="Helical" evidence="7">
    <location>
        <begin position="67"/>
        <end position="87"/>
    </location>
</feature>
<dbReference type="RefSeq" id="WP_121534671.1">
    <property type="nucleotide sequence ID" value="NZ_RCHI01000019.1"/>
</dbReference>
<gene>
    <name evidence="9" type="ORF">DYS74_15965</name>
</gene>
<dbReference type="Proteomes" id="UP000279673">
    <property type="component" value="Unassembled WGS sequence"/>
</dbReference>
<evidence type="ECO:0000256" key="2">
    <source>
        <dbReference type="ARBA" id="ARBA00022448"/>
    </source>
</evidence>
<feature type="transmembrane region" description="Helical" evidence="7">
    <location>
        <begin position="99"/>
        <end position="124"/>
    </location>
</feature>
<keyword evidence="10" id="KW-1185">Reference proteome</keyword>
<feature type="domain" description="ABC transmembrane type-1" evidence="8">
    <location>
        <begin position="64"/>
        <end position="244"/>
    </location>
</feature>
<dbReference type="Gene3D" id="1.10.3720.10">
    <property type="entry name" value="MetI-like"/>
    <property type="match status" value="1"/>
</dbReference>
<keyword evidence="2 7" id="KW-0813">Transport</keyword>
<evidence type="ECO:0000256" key="5">
    <source>
        <dbReference type="ARBA" id="ARBA00022989"/>
    </source>
</evidence>
<evidence type="ECO:0000259" key="8">
    <source>
        <dbReference type="PROSITE" id="PS50928"/>
    </source>
</evidence>
<keyword evidence="5 7" id="KW-1133">Transmembrane helix</keyword>
<evidence type="ECO:0000256" key="4">
    <source>
        <dbReference type="ARBA" id="ARBA00022692"/>
    </source>
</evidence>
<evidence type="ECO:0000256" key="1">
    <source>
        <dbReference type="ARBA" id="ARBA00004651"/>
    </source>
</evidence>
<dbReference type="EMBL" id="RCHI01000019">
    <property type="protein sequence ID" value="RLL62826.1"/>
    <property type="molecule type" value="Genomic_DNA"/>
</dbReference>
<evidence type="ECO:0000256" key="6">
    <source>
        <dbReference type="ARBA" id="ARBA00023136"/>
    </source>
</evidence>
<organism evidence="9 10">
    <name type="scientific">Paenirhodobacter hankyongi</name>
    <dbReference type="NCBI Taxonomy" id="2294033"/>
    <lineage>
        <taxon>Bacteria</taxon>
        <taxon>Pseudomonadati</taxon>
        <taxon>Pseudomonadota</taxon>
        <taxon>Alphaproteobacteria</taxon>
        <taxon>Rhodobacterales</taxon>
        <taxon>Rhodobacter group</taxon>
        <taxon>Paenirhodobacter</taxon>
    </lineage>
</organism>
<dbReference type="InterPro" id="IPR000515">
    <property type="entry name" value="MetI-like"/>
</dbReference>
<proteinExistence type="inferred from homology"/>
<dbReference type="PANTHER" id="PTHR30151:SF20">
    <property type="entry name" value="ABC TRANSPORTER PERMEASE PROTEIN HI_0355-RELATED"/>
    <property type="match status" value="1"/>
</dbReference>
<feature type="transmembrane region" description="Helical" evidence="7">
    <location>
        <begin position="179"/>
        <end position="205"/>
    </location>
</feature>
<dbReference type="AlphaFoldDB" id="A0A421BK95"/>
<dbReference type="CDD" id="cd06261">
    <property type="entry name" value="TM_PBP2"/>
    <property type="match status" value="1"/>
</dbReference>
<dbReference type="Pfam" id="PF00528">
    <property type="entry name" value="BPD_transp_1"/>
    <property type="match status" value="1"/>
</dbReference>
<keyword evidence="4 7" id="KW-0812">Transmembrane</keyword>
<sequence length="265" mass="27998">MPLFRLLRASAPLWLPPALAVAGLLALWEVTARAGLIPPFLLPAPSAVAAAALAVPAPQWLGHVWATLRIVLLGFAAAVAISLPLAVAISRFALFRRSIYPILLVIQSTPIVAIAPILVVTLGAGDLPRVVITAMIAFFPIVVGTSTGLLQCPDELIELSRSLGATTGREYRQIRLPYALPHLFSALRVAITLAVIGAVVAEFVAADEGVGYFIRTSTAFFRIPLAFAGLALLSVLTLALFGLVGLVQRLFFPHSLAASDARRSS</sequence>
<feature type="transmembrane region" description="Helical" evidence="7">
    <location>
        <begin position="40"/>
        <end position="61"/>
    </location>
</feature>
<dbReference type="PANTHER" id="PTHR30151">
    <property type="entry name" value="ALKANE SULFONATE ABC TRANSPORTER-RELATED, MEMBRANE SUBUNIT"/>
    <property type="match status" value="1"/>
</dbReference>